<keyword evidence="2 4" id="KW-0689">Ribosomal protein</keyword>
<keyword evidence="3 4" id="KW-0687">Ribonucleoprotein</keyword>
<dbReference type="Pfam" id="PF01084">
    <property type="entry name" value="Ribosomal_S18"/>
    <property type="match status" value="1"/>
</dbReference>
<dbReference type="PANTHER" id="PTHR13479:SF40">
    <property type="entry name" value="SMALL RIBOSOMAL SUBUNIT PROTEIN BS18M"/>
    <property type="match status" value="1"/>
</dbReference>
<organism evidence="7 8">
    <name type="scientific">Caldilinea aerophila (strain DSM 14535 / JCM 11387 / NBRC 104270 / STL-6-O1)</name>
    <dbReference type="NCBI Taxonomy" id="926550"/>
    <lineage>
        <taxon>Bacteria</taxon>
        <taxon>Bacillati</taxon>
        <taxon>Chloroflexota</taxon>
        <taxon>Caldilineae</taxon>
        <taxon>Caldilineales</taxon>
        <taxon>Caldilineaceae</taxon>
        <taxon>Caldilinea</taxon>
    </lineage>
</organism>
<dbReference type="InterPro" id="IPR036870">
    <property type="entry name" value="Ribosomal_bS18_sf"/>
</dbReference>
<evidence type="ECO:0000256" key="2">
    <source>
        <dbReference type="ARBA" id="ARBA00022980"/>
    </source>
</evidence>
<dbReference type="PANTHER" id="PTHR13479">
    <property type="entry name" value="30S RIBOSOMAL PROTEIN S18"/>
    <property type="match status" value="1"/>
</dbReference>
<dbReference type="STRING" id="926550.CLDAP_17440"/>
<dbReference type="HAMAP" id="MF_00270">
    <property type="entry name" value="Ribosomal_bS18"/>
    <property type="match status" value="1"/>
</dbReference>
<reference evidence="7 8" key="1">
    <citation type="submission" date="2012-02" db="EMBL/GenBank/DDBJ databases">
        <title>Complete genome sequence of Caldilinea aerophila DSM 14535 (= NBRC 102666).</title>
        <authorList>
            <person name="Oguchi A."/>
            <person name="Hosoyama A."/>
            <person name="Sekine M."/>
            <person name="Fukai R."/>
            <person name="Kato Y."/>
            <person name="Nakamura S."/>
            <person name="Hanada S."/>
            <person name="Yamazaki S."/>
            <person name="Fujita N."/>
        </authorList>
    </citation>
    <scope>NUCLEOTIDE SEQUENCE [LARGE SCALE GENOMIC DNA]</scope>
    <source>
        <strain evidence="8">DSM 14535 / JCM 11387 / NBRC 104270 / STL-6-O1</strain>
    </source>
</reference>
<protein>
    <recommendedName>
        <fullName evidence="4">Small ribosomal subunit protein bS18</fullName>
    </recommendedName>
</protein>
<evidence type="ECO:0000313" key="7">
    <source>
        <dbReference type="EMBL" id="BAL99783.1"/>
    </source>
</evidence>
<dbReference type="GO" id="GO:0003735">
    <property type="term" value="F:structural constituent of ribosome"/>
    <property type="evidence" value="ECO:0007669"/>
    <property type="project" value="InterPro"/>
</dbReference>
<dbReference type="PRINTS" id="PR00974">
    <property type="entry name" value="RIBOSOMALS18"/>
</dbReference>
<feature type="compositionally biased region" description="Pro residues" evidence="6">
    <location>
        <begin position="25"/>
        <end position="35"/>
    </location>
</feature>
<dbReference type="GO" id="GO:0006412">
    <property type="term" value="P:translation"/>
    <property type="evidence" value="ECO:0007669"/>
    <property type="project" value="UniProtKB-UniRule"/>
</dbReference>
<evidence type="ECO:0000256" key="4">
    <source>
        <dbReference type="HAMAP-Rule" id="MF_00270"/>
    </source>
</evidence>
<dbReference type="InterPro" id="IPR001648">
    <property type="entry name" value="Ribosomal_bS18"/>
</dbReference>
<dbReference type="SUPFAM" id="SSF46911">
    <property type="entry name" value="Ribosomal protein S18"/>
    <property type="match status" value="1"/>
</dbReference>
<dbReference type="EMBL" id="AP012337">
    <property type="protein sequence ID" value="BAL99783.1"/>
    <property type="molecule type" value="Genomic_DNA"/>
</dbReference>
<sequence length="147" mass="16952">MSEQTTPTPEMEEGAAPIAENQPKFVPPSAPPPAPIFGDDEDELIDEELEEELEEEEGFTAPEEYVEREGSGRVRRIGSDVRYEEIDYKNIGLLSRFLDRRGRILSRRKTRVSAKVQRKIAREIKRARQLALLPYTADQTRIVRKRK</sequence>
<dbReference type="PATRIC" id="fig|926550.5.peg.1947"/>
<dbReference type="NCBIfam" id="TIGR00165">
    <property type="entry name" value="S18"/>
    <property type="match status" value="1"/>
</dbReference>
<gene>
    <name evidence="4 7" type="primary">rpsR</name>
    <name evidence="7" type="ordered locus">CLDAP_17440</name>
</gene>
<comment type="similarity">
    <text evidence="1 4 5">Belongs to the bacterial ribosomal protein bS18 family.</text>
</comment>
<evidence type="ECO:0000256" key="1">
    <source>
        <dbReference type="ARBA" id="ARBA00005589"/>
    </source>
</evidence>
<comment type="function">
    <text evidence="4">Binds as a heterodimer with protein bS6 to the central domain of the 16S rRNA, where it helps stabilize the platform of the 30S subunit.</text>
</comment>
<dbReference type="KEGG" id="cap:CLDAP_17440"/>
<dbReference type="GO" id="GO:1990904">
    <property type="term" value="C:ribonucleoprotein complex"/>
    <property type="evidence" value="ECO:0007669"/>
    <property type="project" value="UniProtKB-KW"/>
</dbReference>
<dbReference type="Proteomes" id="UP000007880">
    <property type="component" value="Chromosome"/>
</dbReference>
<dbReference type="eggNOG" id="COG0238">
    <property type="taxonomic scope" value="Bacteria"/>
</dbReference>
<dbReference type="GO" id="GO:0005840">
    <property type="term" value="C:ribosome"/>
    <property type="evidence" value="ECO:0007669"/>
    <property type="project" value="UniProtKB-KW"/>
</dbReference>
<dbReference type="AlphaFoldDB" id="I0I3E6"/>
<evidence type="ECO:0000313" key="8">
    <source>
        <dbReference type="Proteomes" id="UP000007880"/>
    </source>
</evidence>
<evidence type="ECO:0000256" key="3">
    <source>
        <dbReference type="ARBA" id="ARBA00023274"/>
    </source>
</evidence>
<accession>I0I3E6</accession>
<keyword evidence="4" id="KW-0694">RNA-binding</keyword>
<feature type="region of interest" description="Disordered" evidence="6">
    <location>
        <begin position="1"/>
        <end position="40"/>
    </location>
</feature>
<name>I0I3E6_CALAS</name>
<dbReference type="Gene3D" id="4.10.640.10">
    <property type="entry name" value="Ribosomal protein S18"/>
    <property type="match status" value="1"/>
</dbReference>
<dbReference type="HOGENOM" id="CLU_1764621_0_0_0"/>
<comment type="subunit">
    <text evidence="4">Part of the 30S ribosomal subunit. Forms a tight heterodimer with protein bS6.</text>
</comment>
<evidence type="ECO:0000256" key="6">
    <source>
        <dbReference type="SAM" id="MobiDB-lite"/>
    </source>
</evidence>
<dbReference type="GO" id="GO:0070181">
    <property type="term" value="F:small ribosomal subunit rRNA binding"/>
    <property type="evidence" value="ECO:0007669"/>
    <property type="project" value="TreeGrafter"/>
</dbReference>
<keyword evidence="4" id="KW-0699">rRNA-binding</keyword>
<proteinExistence type="inferred from homology"/>
<keyword evidence="8" id="KW-1185">Reference proteome</keyword>
<evidence type="ECO:0000256" key="5">
    <source>
        <dbReference type="RuleBase" id="RU003910"/>
    </source>
</evidence>